<accession>A0A5A7V3D0</accession>
<feature type="domain" description="Ubiquitin-like protease family profile" evidence="6">
    <location>
        <begin position="96"/>
        <end position="300"/>
    </location>
</feature>
<organism evidence="7 8">
    <name type="scientific">Cucumis melo var. makuwa</name>
    <name type="common">Oriental melon</name>
    <dbReference type="NCBI Taxonomy" id="1194695"/>
    <lineage>
        <taxon>Eukaryota</taxon>
        <taxon>Viridiplantae</taxon>
        <taxon>Streptophyta</taxon>
        <taxon>Embryophyta</taxon>
        <taxon>Tracheophyta</taxon>
        <taxon>Spermatophyta</taxon>
        <taxon>Magnoliopsida</taxon>
        <taxon>eudicotyledons</taxon>
        <taxon>Gunneridae</taxon>
        <taxon>Pentapetalae</taxon>
        <taxon>rosids</taxon>
        <taxon>fabids</taxon>
        <taxon>Cucurbitales</taxon>
        <taxon>Cucurbitaceae</taxon>
        <taxon>Benincaseae</taxon>
        <taxon>Cucumis</taxon>
    </lineage>
</organism>
<dbReference type="PROSITE" id="PS50600">
    <property type="entry name" value="ULP_PROTEASE"/>
    <property type="match status" value="1"/>
</dbReference>
<gene>
    <name evidence="7" type="ORF">E6C27_scaffold749G00630</name>
</gene>
<dbReference type="GO" id="GO:0006508">
    <property type="term" value="P:proteolysis"/>
    <property type="evidence" value="ECO:0007669"/>
    <property type="project" value="UniProtKB-KW"/>
</dbReference>
<comment type="similarity">
    <text evidence="1">Belongs to the peptidase C48 family.</text>
</comment>
<dbReference type="OrthoDB" id="1834277at2759"/>
<keyword evidence="2" id="KW-0645">Protease</keyword>
<evidence type="ECO:0000256" key="4">
    <source>
        <dbReference type="ARBA" id="ARBA00022807"/>
    </source>
</evidence>
<dbReference type="GO" id="GO:0016929">
    <property type="term" value="F:deSUMOylase activity"/>
    <property type="evidence" value="ECO:0007669"/>
    <property type="project" value="TreeGrafter"/>
</dbReference>
<keyword evidence="4" id="KW-0788">Thiol protease</keyword>
<dbReference type="SUPFAM" id="SSF54001">
    <property type="entry name" value="Cysteine proteinases"/>
    <property type="match status" value="1"/>
</dbReference>
<evidence type="ECO:0000256" key="3">
    <source>
        <dbReference type="ARBA" id="ARBA00022801"/>
    </source>
</evidence>
<proteinExistence type="inferred from homology"/>
<dbReference type="GO" id="GO:0016926">
    <property type="term" value="P:protein desumoylation"/>
    <property type="evidence" value="ECO:0007669"/>
    <property type="project" value="TreeGrafter"/>
</dbReference>
<dbReference type="InterPro" id="IPR003653">
    <property type="entry name" value="Peptidase_C48_C"/>
</dbReference>
<dbReference type="PANTHER" id="PTHR12606:SF1">
    <property type="entry name" value="UBIQUITIN-LIKE-SPECIFIC PROTEASE 1A"/>
    <property type="match status" value="1"/>
</dbReference>
<dbReference type="GO" id="GO:0005634">
    <property type="term" value="C:nucleus"/>
    <property type="evidence" value="ECO:0007669"/>
    <property type="project" value="TreeGrafter"/>
</dbReference>
<name>A0A5A7V3D0_CUCMM</name>
<comment type="caution">
    <text evidence="7">The sequence shown here is derived from an EMBL/GenBank/DDBJ whole genome shotgun (WGS) entry which is preliminary data.</text>
</comment>
<dbReference type="Proteomes" id="UP000321393">
    <property type="component" value="Unassembled WGS sequence"/>
</dbReference>
<keyword evidence="3" id="KW-0378">Hydrolase</keyword>
<evidence type="ECO:0000259" key="6">
    <source>
        <dbReference type="PROSITE" id="PS50600"/>
    </source>
</evidence>
<dbReference type="PANTHER" id="PTHR12606">
    <property type="entry name" value="SENTRIN/SUMO-SPECIFIC PROTEASE"/>
    <property type="match status" value="1"/>
</dbReference>
<sequence length="332" mass="38413">MSTQENAFMESRIRGDDNMQMEDDESIGAMNNKSLEQSDSSPQREQLSPQREQSQTVADESEMHPITKKKHFRSKKSNDKEEQSHSKSYKKLKKEIKEVRKDLSTLTSIVCRMDDTITKQSLELYEMKQMLERLVQLGINKPDCIVWNHIFDTHLVTPDNKKAEWTDPTTHLTIWTEKDVEYYFNTAVGDYDQIPGWGDVNYVISCINIKEHWLAIAADMRKCKSYVFDSMPNYVEQKLVDEALQMPARCIASLAIAIGVNLHSDHFTYGPWSIRRSKTTLQKGRSLDCGIFCSKFVECLVTGSDLGCLTVPNMKLFRQQYVLELWGNKYFC</sequence>
<evidence type="ECO:0000256" key="5">
    <source>
        <dbReference type="SAM" id="MobiDB-lite"/>
    </source>
</evidence>
<reference evidence="7 8" key="1">
    <citation type="submission" date="2019-08" db="EMBL/GenBank/DDBJ databases">
        <title>Draft genome sequences of two oriental melons (Cucumis melo L. var makuwa).</title>
        <authorList>
            <person name="Kwon S.-Y."/>
        </authorList>
    </citation>
    <scope>NUCLEOTIDE SEQUENCE [LARGE SCALE GENOMIC DNA]</scope>
    <source>
        <strain evidence="8">cv. SW 3</strain>
        <tissue evidence="7">Leaf</tissue>
    </source>
</reference>
<feature type="compositionally biased region" description="Basic and acidic residues" evidence="5">
    <location>
        <begin position="76"/>
        <end position="85"/>
    </location>
</feature>
<feature type="region of interest" description="Disordered" evidence="5">
    <location>
        <begin position="1"/>
        <end position="92"/>
    </location>
</feature>
<feature type="compositionally biased region" description="Basic residues" evidence="5">
    <location>
        <begin position="66"/>
        <end position="75"/>
    </location>
</feature>
<dbReference type="Pfam" id="PF02902">
    <property type="entry name" value="Peptidase_C48"/>
    <property type="match status" value="1"/>
</dbReference>
<dbReference type="InterPro" id="IPR038765">
    <property type="entry name" value="Papain-like_cys_pep_sf"/>
</dbReference>
<evidence type="ECO:0000313" key="7">
    <source>
        <dbReference type="EMBL" id="KAA0061377.1"/>
    </source>
</evidence>
<evidence type="ECO:0000313" key="8">
    <source>
        <dbReference type="Proteomes" id="UP000321393"/>
    </source>
</evidence>
<feature type="compositionally biased region" description="Polar residues" evidence="5">
    <location>
        <begin position="29"/>
        <end position="58"/>
    </location>
</feature>
<dbReference type="Gene3D" id="3.40.395.10">
    <property type="entry name" value="Adenoviral Proteinase, Chain A"/>
    <property type="match status" value="1"/>
</dbReference>
<dbReference type="AlphaFoldDB" id="A0A5A7V3D0"/>
<evidence type="ECO:0000256" key="1">
    <source>
        <dbReference type="ARBA" id="ARBA00005234"/>
    </source>
</evidence>
<evidence type="ECO:0000256" key="2">
    <source>
        <dbReference type="ARBA" id="ARBA00022670"/>
    </source>
</evidence>
<dbReference type="EMBL" id="SSTE01004817">
    <property type="protein sequence ID" value="KAA0061377.1"/>
    <property type="molecule type" value="Genomic_DNA"/>
</dbReference>
<protein>
    <submittedName>
        <fullName evidence="7">Ulp1-like peptidase</fullName>
    </submittedName>
</protein>